<accession>A0A1W0X3L1</accession>
<evidence type="ECO:0000256" key="1">
    <source>
        <dbReference type="ARBA" id="ARBA00007014"/>
    </source>
</evidence>
<keyword evidence="2 3" id="KW-0728">SH3 domain</keyword>
<comment type="caution">
    <text evidence="8">The sequence shown here is derived from an EMBL/GenBank/DDBJ whole genome shotgun (WGS) entry which is preliminary data.</text>
</comment>
<feature type="domain" description="PDZ" evidence="6">
    <location>
        <begin position="151"/>
        <end position="214"/>
    </location>
</feature>
<dbReference type="PROSITE" id="PS50052">
    <property type="entry name" value="GUANYLATE_KINASE_2"/>
    <property type="match status" value="1"/>
</dbReference>
<dbReference type="Pfam" id="PF00595">
    <property type="entry name" value="PDZ"/>
    <property type="match status" value="1"/>
</dbReference>
<evidence type="ECO:0000313" key="9">
    <source>
        <dbReference type="Proteomes" id="UP000192578"/>
    </source>
</evidence>
<dbReference type="InterPro" id="IPR036034">
    <property type="entry name" value="PDZ_sf"/>
</dbReference>
<dbReference type="EMBL" id="MTYJ01000020">
    <property type="protein sequence ID" value="OQV21990.1"/>
    <property type="molecule type" value="Genomic_DNA"/>
</dbReference>
<dbReference type="InterPro" id="IPR027417">
    <property type="entry name" value="P-loop_NTPase"/>
</dbReference>
<dbReference type="SMART" id="SM00072">
    <property type="entry name" value="GuKc"/>
    <property type="match status" value="1"/>
</dbReference>
<dbReference type="SUPFAM" id="SSF101288">
    <property type="entry name" value="L27 domain"/>
    <property type="match status" value="1"/>
</dbReference>
<dbReference type="Gene3D" id="3.40.50.300">
    <property type="entry name" value="P-loop containing nucleotide triphosphate hydrolases"/>
    <property type="match status" value="1"/>
</dbReference>
<protein>
    <submittedName>
        <fullName evidence="8">MAGUK p55 subfamily member 2</fullName>
    </submittedName>
</protein>
<organism evidence="8 9">
    <name type="scientific">Hypsibius exemplaris</name>
    <name type="common">Freshwater tardigrade</name>
    <dbReference type="NCBI Taxonomy" id="2072580"/>
    <lineage>
        <taxon>Eukaryota</taxon>
        <taxon>Metazoa</taxon>
        <taxon>Ecdysozoa</taxon>
        <taxon>Tardigrada</taxon>
        <taxon>Eutardigrada</taxon>
        <taxon>Parachela</taxon>
        <taxon>Hypsibioidea</taxon>
        <taxon>Hypsibiidae</taxon>
        <taxon>Hypsibius</taxon>
    </lineage>
</organism>
<dbReference type="SUPFAM" id="SSF50156">
    <property type="entry name" value="PDZ domain-like"/>
    <property type="match status" value="1"/>
</dbReference>
<evidence type="ECO:0000259" key="7">
    <source>
        <dbReference type="PROSITE" id="PS51022"/>
    </source>
</evidence>
<evidence type="ECO:0000256" key="3">
    <source>
        <dbReference type="PROSITE-ProRule" id="PRU00192"/>
    </source>
</evidence>
<dbReference type="PANTHER" id="PTHR23122">
    <property type="entry name" value="MEMBRANE-ASSOCIATED GUANYLATE KINASE MAGUK"/>
    <property type="match status" value="1"/>
</dbReference>
<dbReference type="InterPro" id="IPR008145">
    <property type="entry name" value="GK/Ca_channel_bsu"/>
</dbReference>
<keyword evidence="9" id="KW-1185">Reference proteome</keyword>
<dbReference type="AlphaFoldDB" id="A0A1W0X3L1"/>
<evidence type="ECO:0000259" key="5">
    <source>
        <dbReference type="PROSITE" id="PS50052"/>
    </source>
</evidence>
<dbReference type="OrthoDB" id="65789at2759"/>
<feature type="domain" description="SH3" evidence="4">
    <location>
        <begin position="237"/>
        <end position="306"/>
    </location>
</feature>
<dbReference type="Proteomes" id="UP000192578">
    <property type="component" value="Unassembled WGS sequence"/>
</dbReference>
<dbReference type="Gene3D" id="2.30.30.40">
    <property type="entry name" value="SH3 Domains"/>
    <property type="match status" value="1"/>
</dbReference>
<dbReference type="InterPro" id="IPR008144">
    <property type="entry name" value="Guanylate_kin-like_dom"/>
</dbReference>
<evidence type="ECO:0000259" key="6">
    <source>
        <dbReference type="PROSITE" id="PS50106"/>
    </source>
</evidence>
<dbReference type="SMART" id="SM00228">
    <property type="entry name" value="PDZ"/>
    <property type="match status" value="1"/>
</dbReference>
<dbReference type="PROSITE" id="PS50106">
    <property type="entry name" value="PDZ"/>
    <property type="match status" value="1"/>
</dbReference>
<proteinExistence type="inferred from homology"/>
<comment type="similarity">
    <text evidence="1">Belongs to the MAGUK family.</text>
</comment>
<dbReference type="Gene3D" id="2.30.42.10">
    <property type="match status" value="1"/>
</dbReference>
<dbReference type="InterPro" id="IPR001452">
    <property type="entry name" value="SH3_domain"/>
</dbReference>
<dbReference type="SUPFAM" id="SSF50044">
    <property type="entry name" value="SH3-domain"/>
    <property type="match status" value="1"/>
</dbReference>
<evidence type="ECO:0000259" key="4">
    <source>
        <dbReference type="PROSITE" id="PS50002"/>
    </source>
</evidence>
<evidence type="ECO:0000313" key="8">
    <source>
        <dbReference type="EMBL" id="OQV21990.1"/>
    </source>
</evidence>
<dbReference type="InterPro" id="IPR036892">
    <property type="entry name" value="L27_dom_sf"/>
</dbReference>
<sequence>MDEAVLQRISTSMSVDNLQLASSRKLLLPEELVAAEPVGGDNVELLLEIVDDLQERVDHGHDSGEVEDHPSDVEELLEILLNFDFQALIEAHDLVANKTTEQFSHAGEGVLAEVAQSQDQIIANKQAPVSGRSNGLLHHSNSEDQDCLVRMVSLHRDRGPSSDLGMTVRCENGKLVVARIMIGGLVDKQGMLHIGDVITQVNGVPVDTVPALQAAVQAQMDTLTFTIIPSWIDHPKPLPTYMKAFFYYDPQYDRLLPSRSIGLAFAKGDILEVYSVNDDKFWQARHLGATGAARLIPSLDLQEIRSSRIRAPPISVNPAKQKKSCDFLSLRRRKKLIYGDQLETIDIDKNELILYEEVIRVPAFTRKSILFLGPCGPSRRKLISELIRMYPDRYGYPVPHTSRPQRTGEVNGKQYFFSSVQEMRGDITANRYVEHGEYNGNLYGTKLETVRSVVRSGKICLLDCGPQCLKMMRTREFLPYVVFVTPTTYPAEENGAIFGGTLRSCTMENLKQAAKKEHLSLGIVHTETEADILHRVYEPYFDLPLEMESFELAMCTLLRALEKSESQDQWIPASWIY</sequence>
<dbReference type="PROSITE" id="PS50002">
    <property type="entry name" value="SH3"/>
    <property type="match status" value="1"/>
</dbReference>
<dbReference type="GO" id="GO:0030054">
    <property type="term" value="C:cell junction"/>
    <property type="evidence" value="ECO:0007669"/>
    <property type="project" value="UniProtKB-ARBA"/>
</dbReference>
<dbReference type="SUPFAM" id="SSF52540">
    <property type="entry name" value="P-loop containing nucleoside triphosphate hydrolases"/>
    <property type="match status" value="1"/>
</dbReference>
<name>A0A1W0X3L1_HYPEX</name>
<gene>
    <name evidence="8" type="ORF">BV898_04200</name>
</gene>
<dbReference type="Gene3D" id="1.10.287.650">
    <property type="entry name" value="L27 domain"/>
    <property type="match status" value="1"/>
</dbReference>
<feature type="domain" description="Guanylate kinase-like" evidence="5">
    <location>
        <begin position="366"/>
        <end position="562"/>
    </location>
</feature>
<dbReference type="InterPro" id="IPR036028">
    <property type="entry name" value="SH3-like_dom_sf"/>
</dbReference>
<dbReference type="InterPro" id="IPR050716">
    <property type="entry name" value="MAGUK"/>
</dbReference>
<feature type="domain" description="L27" evidence="7">
    <location>
        <begin position="39"/>
        <end position="103"/>
    </location>
</feature>
<dbReference type="InterPro" id="IPR001478">
    <property type="entry name" value="PDZ"/>
</dbReference>
<dbReference type="InterPro" id="IPR004172">
    <property type="entry name" value="L27_dom"/>
</dbReference>
<evidence type="ECO:0000256" key="2">
    <source>
        <dbReference type="ARBA" id="ARBA00022443"/>
    </source>
</evidence>
<dbReference type="Pfam" id="PF00625">
    <property type="entry name" value="Guanylate_kin"/>
    <property type="match status" value="1"/>
</dbReference>
<dbReference type="PROSITE" id="PS51022">
    <property type="entry name" value="L27"/>
    <property type="match status" value="1"/>
</dbReference>
<reference evidence="9" key="1">
    <citation type="submission" date="2017-01" db="EMBL/GenBank/DDBJ databases">
        <title>Comparative genomics of anhydrobiosis in the tardigrade Hypsibius dujardini.</title>
        <authorList>
            <person name="Yoshida Y."/>
            <person name="Koutsovoulos G."/>
            <person name="Laetsch D."/>
            <person name="Stevens L."/>
            <person name="Kumar S."/>
            <person name="Horikawa D."/>
            <person name="Ishino K."/>
            <person name="Komine S."/>
            <person name="Tomita M."/>
            <person name="Blaxter M."/>
            <person name="Arakawa K."/>
        </authorList>
    </citation>
    <scope>NUCLEOTIDE SEQUENCE [LARGE SCALE GENOMIC DNA]</scope>
    <source>
        <strain evidence="9">Z151</strain>
    </source>
</reference>